<organism evidence="2">
    <name type="scientific">Ceratitis capitata</name>
    <name type="common">Mediterranean fruit fly</name>
    <name type="synonym">Tephritis capitata</name>
    <dbReference type="NCBI Taxonomy" id="7213"/>
    <lineage>
        <taxon>Eukaryota</taxon>
        <taxon>Metazoa</taxon>
        <taxon>Ecdysozoa</taxon>
        <taxon>Arthropoda</taxon>
        <taxon>Hexapoda</taxon>
        <taxon>Insecta</taxon>
        <taxon>Pterygota</taxon>
        <taxon>Neoptera</taxon>
        <taxon>Endopterygota</taxon>
        <taxon>Diptera</taxon>
        <taxon>Brachycera</taxon>
        <taxon>Muscomorpha</taxon>
        <taxon>Tephritoidea</taxon>
        <taxon>Tephritidae</taxon>
        <taxon>Ceratitis</taxon>
        <taxon>Ceratitis</taxon>
    </lineage>
</organism>
<evidence type="ECO:0000259" key="1">
    <source>
        <dbReference type="PROSITE" id="PS50105"/>
    </source>
</evidence>
<dbReference type="InterPro" id="IPR001660">
    <property type="entry name" value="SAM"/>
</dbReference>
<dbReference type="SUPFAM" id="SSF47769">
    <property type="entry name" value="SAM/Pointed domain"/>
    <property type="match status" value="1"/>
</dbReference>
<sequence>MRLLYGESDEKFVSPKASELIDAVKEHTNIDEYNYKENPFVRVSTGSDIDKNSLPIVFKVSPDTLLNMAALVADRIPLPSVYDWSIEDVCRWIRKFGYRHYQNTFRVNLITGRKLLLVDATALTSMNIKNFEDIKRISYGIRQLFYFEMTKFMHSISLPPQYYYELYKLFRTKSGYTFDITKRSELWRRMQLIRKSKPYLSHWDTLERWLMRAREPEPELFGGVPHYRLYRCNVALKPTAQMQAKQAINACTCMPPCFCYHIERHFRPPTVFSLLKATRTPDQAYTCPKERCSNGVPPCTCHWKSSHYKFNQTLSCLRKELPHRYGNRKHTMALSFLDSNGISRPTLI</sequence>
<feature type="domain" description="SAM" evidence="1">
    <location>
        <begin position="84"/>
        <end position="147"/>
    </location>
</feature>
<dbReference type="SMART" id="SM00454">
    <property type="entry name" value="SAM"/>
    <property type="match status" value="1"/>
</dbReference>
<dbReference type="OrthoDB" id="6133291at2759"/>
<proteinExistence type="evidence at transcript level"/>
<dbReference type="AlphaFoldDB" id="W8BQI6"/>
<dbReference type="PANTHER" id="PTHR46829:SF1">
    <property type="entry name" value="STERILE ALPHA MOTIF DOMAIN-CONTAINING PROTEIN 15"/>
    <property type="match status" value="1"/>
</dbReference>
<dbReference type="Gene3D" id="1.10.150.50">
    <property type="entry name" value="Transcription Factor, Ets-1"/>
    <property type="match status" value="1"/>
</dbReference>
<dbReference type="EMBL" id="GAMC01005233">
    <property type="protein sequence ID" value="JAC01323.1"/>
    <property type="molecule type" value="mRNA"/>
</dbReference>
<reference evidence="2" key="1">
    <citation type="submission" date="2013-07" db="EMBL/GenBank/DDBJ databases">
        <authorList>
            <person name="Geib S."/>
        </authorList>
    </citation>
    <scope>NUCLEOTIDE SEQUENCE</scope>
</reference>
<dbReference type="InterPro" id="IPR013761">
    <property type="entry name" value="SAM/pointed_sf"/>
</dbReference>
<protein>
    <submittedName>
        <fullName evidence="2">Sterile alpha motif domain-containing protein 15</fullName>
    </submittedName>
</protein>
<reference evidence="2" key="2">
    <citation type="journal article" date="2014" name="BMC Genomics">
        <title>A genomic perspective to assessing quality of mass-reared SIT flies used in Mediterranean fruit fly (Ceratitis capitata) eradication in California.</title>
        <authorList>
            <person name="Calla B."/>
            <person name="Hall B."/>
            <person name="Hou S."/>
            <person name="Geib S.M."/>
        </authorList>
    </citation>
    <scope>NUCLEOTIDE SEQUENCE</scope>
</reference>
<accession>W8BQI6</accession>
<dbReference type="Pfam" id="PF00536">
    <property type="entry name" value="SAM_1"/>
    <property type="match status" value="1"/>
</dbReference>
<name>W8BQI6_CERCA</name>
<evidence type="ECO:0000313" key="2">
    <source>
        <dbReference type="EMBL" id="JAC01323.1"/>
    </source>
</evidence>
<dbReference type="PROSITE" id="PS50105">
    <property type="entry name" value="SAM_DOMAIN"/>
    <property type="match status" value="1"/>
</dbReference>
<gene>
    <name evidence="2" type="primary">SAM15</name>
</gene>
<dbReference type="PANTHER" id="PTHR46829">
    <property type="entry name" value="STERILE ALPHA MOTIF DOMAIN-CONTAINING PROTEIN 15"/>
    <property type="match status" value="1"/>
</dbReference>